<sequence length="431" mass="46524">MFLDQLSSLSEDAAAIEPWSLTAAELREVATAVQRTRTGLDALASRLAGAAEAMGLPKEDGAASTSAWLADLTGVSKAEAGRLVGLARVTTSNTEATRAAWAAGTISTDQAGVIMRAIDALPDWCGDEERGDAEAHLIQLAGHHNLDDLKRLANRVLEVIDPDGADEVLGKQLAEQEKRAWDATRLAMRARGDGTTRGTFVIPDQFADTLRAAVEGIAAPRRNAENAVRHAMSIDDLTSLPHAQRLGLAFLELIEHMRKDALPQAGGLAATVTINVDLDKLRSGLGTATTSSGAEVSVATAQRIACNAHLVTLYLDSDSRVADLGMSKRLYDRYQRLALAARDRGCVWAGCDRPPSWCEAHHLTFWSEDGPTDLDNAALLCHFHHHLLHEGEWSARMAPDGVVEVVPPPRVDPEQVPRRHARFLRQQPRAA</sequence>
<dbReference type="AlphaFoldDB" id="A0A5Q2MJA9"/>
<dbReference type="CDD" id="cd00085">
    <property type="entry name" value="HNHc"/>
    <property type="match status" value="1"/>
</dbReference>
<accession>A0A5Q2MJA9</accession>
<protein>
    <submittedName>
        <fullName evidence="2">DUF222 domain-containing protein</fullName>
    </submittedName>
</protein>
<name>A0A5Q2MJA9_9ACTN</name>
<dbReference type="InterPro" id="IPR003615">
    <property type="entry name" value="HNH_nuc"/>
</dbReference>
<keyword evidence="3" id="KW-1185">Reference proteome</keyword>
<evidence type="ECO:0000313" key="2">
    <source>
        <dbReference type="EMBL" id="QGG41811.1"/>
    </source>
</evidence>
<dbReference type="Pfam" id="PF02720">
    <property type="entry name" value="DUF222"/>
    <property type="match status" value="1"/>
</dbReference>
<dbReference type="Proteomes" id="UP000392064">
    <property type="component" value="Chromosome"/>
</dbReference>
<dbReference type="InterPro" id="IPR003870">
    <property type="entry name" value="DUF222"/>
</dbReference>
<evidence type="ECO:0000313" key="3">
    <source>
        <dbReference type="Proteomes" id="UP000392064"/>
    </source>
</evidence>
<evidence type="ECO:0000259" key="1">
    <source>
        <dbReference type="SMART" id="SM00507"/>
    </source>
</evidence>
<dbReference type="KEGG" id="aef:GEV26_10800"/>
<proteinExistence type="predicted"/>
<dbReference type="RefSeq" id="WP_153653077.1">
    <property type="nucleotide sequence ID" value="NZ_CP045737.1"/>
</dbReference>
<feature type="domain" description="HNH nuclease" evidence="1">
    <location>
        <begin position="334"/>
        <end position="386"/>
    </location>
</feature>
<organism evidence="2 3">
    <name type="scientific">Aeromicrobium yanjiei</name>
    <dbReference type="NCBI Taxonomy" id="2662028"/>
    <lineage>
        <taxon>Bacteria</taxon>
        <taxon>Bacillati</taxon>
        <taxon>Actinomycetota</taxon>
        <taxon>Actinomycetes</taxon>
        <taxon>Propionibacteriales</taxon>
        <taxon>Nocardioidaceae</taxon>
        <taxon>Aeromicrobium</taxon>
    </lineage>
</organism>
<gene>
    <name evidence="2" type="ORF">GEV26_10800</name>
</gene>
<reference evidence="2 3" key="1">
    <citation type="submission" date="2019-11" db="EMBL/GenBank/DDBJ databases">
        <authorList>
            <person name="Li J."/>
        </authorList>
    </citation>
    <scope>NUCLEOTIDE SEQUENCE [LARGE SCALE GENOMIC DNA]</scope>
    <source>
        <strain evidence="2 3">MF47</strain>
    </source>
</reference>
<dbReference type="EMBL" id="CP045737">
    <property type="protein sequence ID" value="QGG41811.1"/>
    <property type="molecule type" value="Genomic_DNA"/>
</dbReference>
<dbReference type="SMART" id="SM00507">
    <property type="entry name" value="HNHc"/>
    <property type="match status" value="1"/>
</dbReference>